<dbReference type="SMART" id="SM00986">
    <property type="entry name" value="UDG"/>
    <property type="match status" value="1"/>
</dbReference>
<keyword evidence="4" id="KW-0479">Metal-binding</keyword>
<keyword evidence="3" id="KW-0004">4Fe-4S</keyword>
<dbReference type="NCBIfam" id="TIGR03914">
    <property type="entry name" value="UDG_fam_dom"/>
    <property type="match status" value="1"/>
</dbReference>
<keyword evidence="12" id="KW-1185">Reference proteome</keyword>
<keyword evidence="5" id="KW-0227">DNA damage</keyword>
<keyword evidence="9" id="KW-0234">DNA repair</keyword>
<accession>A0A4Z0BIQ8</accession>
<dbReference type="Pfam" id="PF03167">
    <property type="entry name" value="UDG"/>
    <property type="match status" value="1"/>
</dbReference>
<dbReference type="SUPFAM" id="SSF52141">
    <property type="entry name" value="Uracil-DNA glycosylase-like"/>
    <property type="match status" value="1"/>
</dbReference>
<dbReference type="OrthoDB" id="5290748at2"/>
<dbReference type="EMBL" id="SMLL01000005">
    <property type="protein sequence ID" value="TFY98621.1"/>
    <property type="molecule type" value="Genomic_DNA"/>
</dbReference>
<evidence type="ECO:0000256" key="2">
    <source>
        <dbReference type="ARBA" id="ARBA00019403"/>
    </source>
</evidence>
<dbReference type="GO" id="GO:0046872">
    <property type="term" value="F:metal ion binding"/>
    <property type="evidence" value="ECO:0007669"/>
    <property type="project" value="UniProtKB-KW"/>
</dbReference>
<dbReference type="InterPro" id="IPR005122">
    <property type="entry name" value="Uracil-DNA_glycosylase-like"/>
</dbReference>
<comment type="similarity">
    <text evidence="1">Belongs to the uracil-DNA glycosylase (UDG) superfamily. Type 4 (UDGa) family.</text>
</comment>
<evidence type="ECO:0000256" key="6">
    <source>
        <dbReference type="ARBA" id="ARBA00022801"/>
    </source>
</evidence>
<dbReference type="NCBIfam" id="TIGR03915">
    <property type="entry name" value="SAM_7_link_chp"/>
    <property type="match status" value="1"/>
</dbReference>
<dbReference type="GO" id="GO:0006281">
    <property type="term" value="P:DNA repair"/>
    <property type="evidence" value="ECO:0007669"/>
    <property type="project" value="UniProtKB-KW"/>
</dbReference>
<feature type="domain" description="Uracil-DNA glycosylase-like" evidence="10">
    <location>
        <begin position="309"/>
        <end position="465"/>
    </location>
</feature>
<dbReference type="PANTHER" id="PTHR33693:SF9">
    <property type="entry name" value="TYPE-4 URACIL-DNA GLYCOSYLASE"/>
    <property type="match status" value="1"/>
</dbReference>
<dbReference type="Gene3D" id="3.40.470.10">
    <property type="entry name" value="Uracil-DNA glycosylase-like domain"/>
    <property type="match status" value="1"/>
</dbReference>
<comment type="caution">
    <text evidence="11">The sequence shown here is derived from an EMBL/GenBank/DDBJ whole genome shotgun (WGS) entry which is preliminary data.</text>
</comment>
<evidence type="ECO:0000256" key="1">
    <source>
        <dbReference type="ARBA" id="ARBA00006521"/>
    </source>
</evidence>
<dbReference type="Pfam" id="PF13566">
    <property type="entry name" value="DUF4130"/>
    <property type="match status" value="1"/>
</dbReference>
<dbReference type="GO" id="GO:0097506">
    <property type="term" value="F:deaminated base DNA N-glycosylase activity"/>
    <property type="evidence" value="ECO:0007669"/>
    <property type="project" value="UniProtKB-ARBA"/>
</dbReference>
<dbReference type="Proteomes" id="UP000297564">
    <property type="component" value="Unassembled WGS sequence"/>
</dbReference>
<proteinExistence type="inferred from homology"/>
<gene>
    <name evidence="11" type="ORF">EZ242_13905</name>
</gene>
<keyword evidence="6" id="KW-0378">Hydrolase</keyword>
<dbReference type="CDD" id="cd10030">
    <property type="entry name" value="UDG-F4_TTUDGA_SPO1dp_like"/>
    <property type="match status" value="1"/>
</dbReference>
<keyword evidence="7" id="KW-0408">Iron</keyword>
<evidence type="ECO:0000259" key="10">
    <source>
        <dbReference type="SMART" id="SM00986"/>
    </source>
</evidence>
<sequence length="487" mass="54396">MRARLAHETDLAGFRREARRLLAAGVAPQAVAWSVGEGAGDLLDEHASCGDVHGEPTATRPLTVPAAFLTLCEAVVLHREPQRFALLYRLLWRLSNEPGLRHDPLDPDMLKAQHMARAVHRDMHKMRAFVRFRPVAREHGLPPLHVAWFEPQHRIAEANGPWFSRRFANMHWALLTPDACVEWDGQALQVRGGARREDAPPPDAGEALWLTYYRSIFNPARLNLPMMRKEMPRRYWHNLPEAQAIGELASAAAQRTGRMIEQPASSGSRRIPLWEAPELPASGSLDELNRRVQQCRECPIGARATQGVCGKGPQGAAVMVVGEQPGEQEDLQGRPFVGPAGQLFDRALQRLGIGRETVFVSNAVRHFKFELRGKRRLHKTPSQQEALACRHWLEDEIAQVRPGALVALGATAARSLLGRPVAVLEERGRWLEREDGLRVLVTVHPSYLLRLPQGEQAEAFERFVRELGQAWGGASELHAGRDREAAC</sequence>
<evidence type="ECO:0000256" key="5">
    <source>
        <dbReference type="ARBA" id="ARBA00022763"/>
    </source>
</evidence>
<evidence type="ECO:0000256" key="7">
    <source>
        <dbReference type="ARBA" id="ARBA00023004"/>
    </source>
</evidence>
<name>A0A4Z0BIQ8_9BURK</name>
<evidence type="ECO:0000256" key="8">
    <source>
        <dbReference type="ARBA" id="ARBA00023014"/>
    </source>
</evidence>
<protein>
    <recommendedName>
        <fullName evidence="2">Type-4 uracil-DNA glycosylase</fullName>
    </recommendedName>
</protein>
<dbReference type="InterPro" id="IPR023875">
    <property type="entry name" value="DNA_repair_put"/>
</dbReference>
<evidence type="ECO:0000256" key="9">
    <source>
        <dbReference type="ARBA" id="ARBA00023204"/>
    </source>
</evidence>
<evidence type="ECO:0000256" key="4">
    <source>
        <dbReference type="ARBA" id="ARBA00022723"/>
    </source>
</evidence>
<dbReference type="RefSeq" id="WP_135285772.1">
    <property type="nucleotide sequence ID" value="NZ_SMLL01000005.1"/>
</dbReference>
<evidence type="ECO:0000313" key="12">
    <source>
        <dbReference type="Proteomes" id="UP000297564"/>
    </source>
</evidence>
<organism evidence="11 12">
    <name type="scientific">Ramlibacter rhizophilus</name>
    <dbReference type="NCBI Taxonomy" id="1781167"/>
    <lineage>
        <taxon>Bacteria</taxon>
        <taxon>Pseudomonadati</taxon>
        <taxon>Pseudomonadota</taxon>
        <taxon>Betaproteobacteria</taxon>
        <taxon>Burkholderiales</taxon>
        <taxon>Comamonadaceae</taxon>
        <taxon>Ramlibacter</taxon>
    </lineage>
</organism>
<dbReference type="InterPro" id="IPR051536">
    <property type="entry name" value="UDG_Type-4/5"/>
</dbReference>
<keyword evidence="8" id="KW-0411">Iron-sulfur</keyword>
<dbReference type="GO" id="GO:0051539">
    <property type="term" value="F:4 iron, 4 sulfur cluster binding"/>
    <property type="evidence" value="ECO:0007669"/>
    <property type="project" value="UniProtKB-KW"/>
</dbReference>
<dbReference type="SMART" id="SM00987">
    <property type="entry name" value="UreE_C"/>
    <property type="match status" value="1"/>
</dbReference>
<reference evidence="11 12" key="1">
    <citation type="submission" date="2019-03" db="EMBL/GenBank/DDBJ databases">
        <title>Ramlibacter rhizophilus CCTCC AB2015357, whole genome shotgun sequence.</title>
        <authorList>
            <person name="Zhang X."/>
            <person name="Feng G."/>
            <person name="Zhu H."/>
        </authorList>
    </citation>
    <scope>NUCLEOTIDE SEQUENCE [LARGE SCALE GENOMIC DNA]</scope>
    <source>
        <strain evidence="11 12">CCTCC AB2015357</strain>
    </source>
</reference>
<evidence type="ECO:0000256" key="3">
    <source>
        <dbReference type="ARBA" id="ARBA00022485"/>
    </source>
</evidence>
<evidence type="ECO:0000313" key="11">
    <source>
        <dbReference type="EMBL" id="TFY98621.1"/>
    </source>
</evidence>
<dbReference type="InterPro" id="IPR005273">
    <property type="entry name" value="Ura-DNA_glyco_family4"/>
</dbReference>
<dbReference type="InterPro" id="IPR025404">
    <property type="entry name" value="DUF4130"/>
</dbReference>
<dbReference type="AlphaFoldDB" id="A0A4Z0BIQ8"/>
<dbReference type="PANTHER" id="PTHR33693">
    <property type="entry name" value="TYPE-5 URACIL-DNA GLYCOSYLASE"/>
    <property type="match status" value="1"/>
</dbReference>
<dbReference type="InterPro" id="IPR036895">
    <property type="entry name" value="Uracil-DNA_glycosylase-like_sf"/>
</dbReference>